<dbReference type="Gene3D" id="3.30.300.30">
    <property type="match status" value="1"/>
</dbReference>
<evidence type="ECO:0000259" key="4">
    <source>
        <dbReference type="Pfam" id="PF13193"/>
    </source>
</evidence>
<proteinExistence type="inferred from homology"/>
<evidence type="ECO:0000313" key="5">
    <source>
        <dbReference type="EMBL" id="RPJ90698.1"/>
    </source>
</evidence>
<dbReference type="SUPFAM" id="SSF56801">
    <property type="entry name" value="Acetyl-CoA synthetase-like"/>
    <property type="match status" value="1"/>
</dbReference>
<feature type="domain" description="AMP-binding enzyme C-terminal" evidence="4">
    <location>
        <begin position="420"/>
        <end position="495"/>
    </location>
</feature>
<protein>
    <submittedName>
        <fullName evidence="5">Long-chain fatty acid--CoA ligase</fullName>
    </submittedName>
</protein>
<dbReference type="PANTHER" id="PTHR43767:SF1">
    <property type="entry name" value="NONRIBOSOMAL PEPTIDE SYNTHASE PES1 (EUROFUNG)-RELATED"/>
    <property type="match status" value="1"/>
</dbReference>
<dbReference type="EMBL" id="QVXO01000023">
    <property type="protein sequence ID" value="RPJ90698.1"/>
    <property type="molecule type" value="Genomic_DNA"/>
</dbReference>
<evidence type="ECO:0000313" key="6">
    <source>
        <dbReference type="Proteomes" id="UP000285324"/>
    </source>
</evidence>
<dbReference type="InterPro" id="IPR042099">
    <property type="entry name" value="ANL_N_sf"/>
</dbReference>
<comment type="similarity">
    <text evidence="1">Belongs to the ATP-dependent AMP-binding enzyme family.</text>
</comment>
<dbReference type="Proteomes" id="UP000285324">
    <property type="component" value="Unassembled WGS sequence"/>
</dbReference>
<dbReference type="InterPro" id="IPR000873">
    <property type="entry name" value="AMP-dep_synth/lig_dom"/>
</dbReference>
<name>A0A424WC35_ALCXX</name>
<dbReference type="InterPro" id="IPR050237">
    <property type="entry name" value="ATP-dep_AMP-bd_enzyme"/>
</dbReference>
<reference evidence="5 6" key="1">
    <citation type="submission" date="2018-08" db="EMBL/GenBank/DDBJ databases">
        <title>Achromobacter xylosoxidans Genome sequencing and assembly.</title>
        <authorList>
            <person name="Wang R."/>
            <person name="Rensing C."/>
            <person name="Li Y."/>
        </authorList>
    </citation>
    <scope>NUCLEOTIDE SEQUENCE [LARGE SCALE GENOMIC DNA]</scope>
    <source>
        <strain evidence="5 6">GD003A</strain>
    </source>
</reference>
<sequence>MHLSSLFHRSATTYADQPALAAGTRDPLSYAQLQARVQALAGWLRGPLGLAPGQRVMLALRNHPSYIESMLAIWHAGLCAVPVNAKLHPNELEYILRDCDARLCLSQGELLQALAPVARSLPATRVVDVESADYAAGALGPRLPLETRPPQDLAWLFYTSGTTGKPKGVMLSHANLFGMCLNFYADVQSVQPGDAMVHVAPLSHGGGLYSIPYWLHGALQIVPDSGGLDEDELSGLLTHYRNVSLFASPTIVQRMVRHARLAGGAPPGLRTLIVGGAPFYIEDIKDAVACYGARVAQIYGQGESPMSISALSATQIADAVARNDDALLGSVGYIQSAMDVEIREASGRPAAPGELGEVVVSGPTVMQGYWNNPRATTDTLAGGWLHTGDIGILDERGLLHLKDRSKDVIISGGTNIYPREVEEALMRHDAVQEVSVVGSPDPEWGESVLAFVVLKPGAQASDRDLDRLCLESIARFKRPKRYVFLDELPKNSTGKVLKRELQQRALPTP</sequence>
<dbReference type="OrthoDB" id="9766486at2"/>
<dbReference type="Gene3D" id="3.40.50.12780">
    <property type="entry name" value="N-terminal domain of ligase-like"/>
    <property type="match status" value="1"/>
</dbReference>
<dbReference type="InterPro" id="IPR020845">
    <property type="entry name" value="AMP-binding_CS"/>
</dbReference>
<evidence type="ECO:0000256" key="2">
    <source>
        <dbReference type="ARBA" id="ARBA00022598"/>
    </source>
</evidence>
<organism evidence="5 6">
    <name type="scientific">Alcaligenes xylosoxydans xylosoxydans</name>
    <name type="common">Achromobacter xylosoxidans</name>
    <dbReference type="NCBI Taxonomy" id="85698"/>
    <lineage>
        <taxon>Bacteria</taxon>
        <taxon>Pseudomonadati</taxon>
        <taxon>Pseudomonadota</taxon>
        <taxon>Betaproteobacteria</taxon>
        <taxon>Burkholderiales</taxon>
        <taxon>Alcaligenaceae</taxon>
        <taxon>Achromobacter</taxon>
    </lineage>
</organism>
<dbReference type="RefSeq" id="WP_118933004.1">
    <property type="nucleotide sequence ID" value="NZ_CP061008.1"/>
</dbReference>
<dbReference type="AlphaFoldDB" id="A0A424WC35"/>
<dbReference type="PROSITE" id="PS00455">
    <property type="entry name" value="AMP_BINDING"/>
    <property type="match status" value="1"/>
</dbReference>
<dbReference type="InterPro" id="IPR045851">
    <property type="entry name" value="AMP-bd_C_sf"/>
</dbReference>
<dbReference type="FunFam" id="3.30.300.30:FF:000008">
    <property type="entry name" value="2,3-dihydroxybenzoate-AMP ligase"/>
    <property type="match status" value="1"/>
</dbReference>
<dbReference type="PRINTS" id="PR00154">
    <property type="entry name" value="AMPBINDING"/>
</dbReference>
<dbReference type="Pfam" id="PF13193">
    <property type="entry name" value="AMP-binding_C"/>
    <property type="match status" value="1"/>
</dbReference>
<gene>
    <name evidence="5" type="ORF">DY367_16175</name>
</gene>
<comment type="caution">
    <text evidence="5">The sequence shown here is derived from an EMBL/GenBank/DDBJ whole genome shotgun (WGS) entry which is preliminary data.</text>
</comment>
<evidence type="ECO:0000256" key="1">
    <source>
        <dbReference type="ARBA" id="ARBA00006432"/>
    </source>
</evidence>
<dbReference type="Pfam" id="PF00501">
    <property type="entry name" value="AMP-binding"/>
    <property type="match status" value="1"/>
</dbReference>
<accession>A0A424WC35</accession>
<dbReference type="PANTHER" id="PTHR43767">
    <property type="entry name" value="LONG-CHAIN-FATTY-ACID--COA LIGASE"/>
    <property type="match status" value="1"/>
</dbReference>
<feature type="domain" description="AMP-dependent synthetase/ligase" evidence="3">
    <location>
        <begin position="7"/>
        <end position="370"/>
    </location>
</feature>
<keyword evidence="2 5" id="KW-0436">Ligase</keyword>
<dbReference type="GO" id="GO:0016878">
    <property type="term" value="F:acid-thiol ligase activity"/>
    <property type="evidence" value="ECO:0007669"/>
    <property type="project" value="UniProtKB-ARBA"/>
</dbReference>
<dbReference type="InterPro" id="IPR020459">
    <property type="entry name" value="AMP-binding"/>
</dbReference>
<dbReference type="InterPro" id="IPR025110">
    <property type="entry name" value="AMP-bd_C"/>
</dbReference>
<evidence type="ECO:0000259" key="3">
    <source>
        <dbReference type="Pfam" id="PF00501"/>
    </source>
</evidence>